<proteinExistence type="predicted"/>
<name>A0A8T1M819_CLOSI</name>
<protein>
    <submittedName>
        <fullName evidence="1">Uncharacterized protein</fullName>
    </submittedName>
</protein>
<sequence>MDNCYRCALLFVMISGNIVDGLYRANWPPIKPKGVLPNAFGPKSHPNPSYETDTHAMFVPPVRKTVQHIATIPDEYEIIPPEQSGPASGDFGNLVKVEDLDRKQMLRYPWEEVMERSHHLDDVEPILSPIRLY</sequence>
<accession>A0A8T1M819</accession>
<evidence type="ECO:0000313" key="1">
    <source>
        <dbReference type="EMBL" id="KAG5445564.1"/>
    </source>
</evidence>
<dbReference type="AlphaFoldDB" id="A0A8T1M819"/>
<organism evidence="1 2">
    <name type="scientific">Clonorchis sinensis</name>
    <name type="common">Chinese liver fluke</name>
    <dbReference type="NCBI Taxonomy" id="79923"/>
    <lineage>
        <taxon>Eukaryota</taxon>
        <taxon>Metazoa</taxon>
        <taxon>Spiralia</taxon>
        <taxon>Lophotrochozoa</taxon>
        <taxon>Platyhelminthes</taxon>
        <taxon>Trematoda</taxon>
        <taxon>Digenea</taxon>
        <taxon>Opisthorchiida</taxon>
        <taxon>Opisthorchiata</taxon>
        <taxon>Opisthorchiidae</taxon>
        <taxon>Clonorchis</taxon>
    </lineage>
</organism>
<gene>
    <name evidence="1" type="ORF">CSKR_203255</name>
</gene>
<dbReference type="Proteomes" id="UP000286415">
    <property type="component" value="Unassembled WGS sequence"/>
</dbReference>
<comment type="caution">
    <text evidence="1">The sequence shown here is derived from an EMBL/GenBank/DDBJ whole genome shotgun (WGS) entry which is preliminary data.</text>
</comment>
<dbReference type="EMBL" id="NIRI02000056">
    <property type="protein sequence ID" value="KAG5445564.1"/>
    <property type="molecule type" value="Genomic_DNA"/>
</dbReference>
<evidence type="ECO:0000313" key="2">
    <source>
        <dbReference type="Proteomes" id="UP000286415"/>
    </source>
</evidence>
<reference evidence="1 2" key="2">
    <citation type="journal article" date="2021" name="Genomics">
        <title>High-quality reference genome for Clonorchis sinensis.</title>
        <authorList>
            <person name="Young N.D."/>
            <person name="Stroehlein A.J."/>
            <person name="Kinkar L."/>
            <person name="Wang T."/>
            <person name="Sohn W.M."/>
            <person name="Chang B.C.H."/>
            <person name="Kaur P."/>
            <person name="Weisz D."/>
            <person name="Dudchenko O."/>
            <person name="Aiden E.L."/>
            <person name="Korhonen P.K."/>
            <person name="Gasser R.B."/>
        </authorList>
    </citation>
    <scope>NUCLEOTIDE SEQUENCE [LARGE SCALE GENOMIC DNA]</scope>
    <source>
        <strain evidence="1">Cs-k2</strain>
    </source>
</reference>
<reference evidence="1 2" key="1">
    <citation type="journal article" date="2018" name="Biotechnol. Adv.">
        <title>Improved genomic resources and new bioinformatic workflow for the carcinogenic parasite Clonorchis sinensis: Biotechnological implications.</title>
        <authorList>
            <person name="Wang D."/>
            <person name="Korhonen P.K."/>
            <person name="Gasser R.B."/>
            <person name="Young N.D."/>
        </authorList>
    </citation>
    <scope>NUCLEOTIDE SEQUENCE [LARGE SCALE GENOMIC DNA]</scope>
    <source>
        <strain evidence="1">Cs-k2</strain>
    </source>
</reference>
<keyword evidence="2" id="KW-1185">Reference proteome</keyword>
<dbReference type="OrthoDB" id="6239225at2759"/>